<dbReference type="InterPro" id="IPR008880">
    <property type="entry name" value="Trigger_fac_C"/>
</dbReference>
<evidence type="ECO:0000259" key="10">
    <source>
        <dbReference type="Pfam" id="PF05697"/>
    </source>
</evidence>
<comment type="caution">
    <text evidence="12">The sequence shown here is derived from an EMBL/GenBank/DDBJ whole genome shotgun (WGS) entry which is preliminary data.</text>
</comment>
<comment type="similarity">
    <text evidence="3">Belongs to the FKBP-type PPIase family. Tig subfamily.</text>
</comment>
<comment type="catalytic activity">
    <reaction evidence="1">
        <text>[protein]-peptidylproline (omega=180) = [protein]-peptidylproline (omega=0)</text>
        <dbReference type="Rhea" id="RHEA:16237"/>
        <dbReference type="Rhea" id="RHEA-COMP:10747"/>
        <dbReference type="Rhea" id="RHEA-COMP:10748"/>
        <dbReference type="ChEBI" id="CHEBI:83833"/>
        <dbReference type="ChEBI" id="CHEBI:83834"/>
        <dbReference type="EC" id="5.2.1.8"/>
    </reaction>
</comment>
<keyword evidence="13" id="KW-1185">Reference proteome</keyword>
<evidence type="ECO:0000256" key="6">
    <source>
        <dbReference type="ARBA" id="ARBA00023110"/>
    </source>
</evidence>
<accession>A0A4R4E7E5</accession>
<feature type="domain" description="Trigger factor C-terminal" evidence="11">
    <location>
        <begin position="279"/>
        <end position="385"/>
    </location>
</feature>
<evidence type="ECO:0000256" key="3">
    <source>
        <dbReference type="ARBA" id="ARBA00005464"/>
    </source>
</evidence>
<dbReference type="EC" id="5.2.1.8" evidence="4"/>
<name>A0A4R4E7E5_9BACT</name>
<dbReference type="Gene3D" id="3.30.70.1050">
    <property type="entry name" value="Trigger factor ribosome-binding domain"/>
    <property type="match status" value="1"/>
</dbReference>
<evidence type="ECO:0000256" key="8">
    <source>
        <dbReference type="ARBA" id="ARBA00023235"/>
    </source>
</evidence>
<dbReference type="GO" id="GO:0015031">
    <property type="term" value="P:protein transport"/>
    <property type="evidence" value="ECO:0007669"/>
    <property type="project" value="InterPro"/>
</dbReference>
<evidence type="ECO:0000256" key="4">
    <source>
        <dbReference type="ARBA" id="ARBA00013194"/>
    </source>
</evidence>
<dbReference type="InterPro" id="IPR027304">
    <property type="entry name" value="Trigger_fact/SurA_dom_sf"/>
</dbReference>
<evidence type="ECO:0000313" key="13">
    <source>
        <dbReference type="Proteomes" id="UP000295164"/>
    </source>
</evidence>
<dbReference type="Proteomes" id="UP000295164">
    <property type="component" value="Unassembled WGS sequence"/>
</dbReference>
<dbReference type="GO" id="GO:0003755">
    <property type="term" value="F:peptidyl-prolyl cis-trans isomerase activity"/>
    <property type="evidence" value="ECO:0007669"/>
    <property type="project" value="UniProtKB-KW"/>
</dbReference>
<dbReference type="SUPFAM" id="SSF102735">
    <property type="entry name" value="Trigger factor ribosome-binding domain"/>
    <property type="match status" value="1"/>
</dbReference>
<dbReference type="EMBL" id="SKFH01000005">
    <property type="protein sequence ID" value="TCZ73645.1"/>
    <property type="molecule type" value="Genomic_DNA"/>
</dbReference>
<gene>
    <name evidence="12" type="primary">tig</name>
    <name evidence="12" type="ORF">E0486_05010</name>
</gene>
<dbReference type="GO" id="GO:0005737">
    <property type="term" value="C:cytoplasm"/>
    <property type="evidence" value="ECO:0007669"/>
    <property type="project" value="UniProtKB-SubCell"/>
</dbReference>
<dbReference type="GO" id="GO:0006457">
    <property type="term" value="P:protein folding"/>
    <property type="evidence" value="ECO:0007669"/>
    <property type="project" value="InterPro"/>
</dbReference>
<evidence type="ECO:0000256" key="1">
    <source>
        <dbReference type="ARBA" id="ARBA00000971"/>
    </source>
</evidence>
<reference evidence="12 13" key="1">
    <citation type="submission" date="2019-03" db="EMBL/GenBank/DDBJ databases">
        <authorList>
            <person name="Kim M.K.M."/>
        </authorList>
    </citation>
    <scope>NUCLEOTIDE SEQUENCE [LARGE SCALE GENOMIC DNA]</scope>
    <source>
        <strain evidence="12 13">17J68-15</strain>
    </source>
</reference>
<evidence type="ECO:0000313" key="12">
    <source>
        <dbReference type="EMBL" id="TCZ73645.1"/>
    </source>
</evidence>
<dbReference type="NCBIfam" id="TIGR00115">
    <property type="entry name" value="tig"/>
    <property type="match status" value="1"/>
</dbReference>
<evidence type="ECO:0000256" key="9">
    <source>
        <dbReference type="ARBA" id="ARBA00029986"/>
    </source>
</evidence>
<dbReference type="Pfam" id="PF05697">
    <property type="entry name" value="Trigger_N"/>
    <property type="match status" value="1"/>
</dbReference>
<dbReference type="PIRSF" id="PIRSF003095">
    <property type="entry name" value="Trigger_factor"/>
    <property type="match status" value="1"/>
</dbReference>
<dbReference type="AlphaFoldDB" id="A0A4R4E7E5"/>
<dbReference type="SUPFAM" id="SSF109998">
    <property type="entry name" value="Triger factor/SurA peptide-binding domain-like"/>
    <property type="match status" value="1"/>
</dbReference>
<dbReference type="InterPro" id="IPR008881">
    <property type="entry name" value="Trigger_fac_ribosome-bd_bac"/>
</dbReference>
<keyword evidence="7" id="KW-0143">Chaperone</keyword>
<dbReference type="InterPro" id="IPR005215">
    <property type="entry name" value="Trig_fac"/>
</dbReference>
<feature type="domain" description="Trigger factor ribosome-binding bacterial" evidence="10">
    <location>
        <begin position="4"/>
        <end position="150"/>
    </location>
</feature>
<keyword evidence="6" id="KW-0697">Rotamase</keyword>
<evidence type="ECO:0000256" key="5">
    <source>
        <dbReference type="ARBA" id="ARBA00016902"/>
    </source>
</evidence>
<dbReference type="RefSeq" id="WP_131851050.1">
    <property type="nucleotide sequence ID" value="NZ_SKFH01000005.1"/>
</dbReference>
<protein>
    <recommendedName>
        <fullName evidence="5">Trigger factor</fullName>
        <ecNumber evidence="4">5.2.1.8</ecNumber>
    </recommendedName>
    <alternativeName>
        <fullName evidence="9">PPIase</fullName>
    </alternativeName>
</protein>
<sequence>MATITQQEVAPLHKQLQVTLQKNDYLPSFEKALKQYSKQANIPGFRKGMVPTGLVKKMYGASLFVDEVLKQVDKEMNDFLQKEQADIFANPIPVKVDLAQLDMNNPGDYEFTFEMGLKPDFQLPDLGTFPLKRYEITVNDAMIDEEMDRLRGRYGNMTEPAEVNSDENVLNLNFTETDAAGNPIAGGVTKDNSVLVRYFKESFRPTLMGKKTGDSLQVAFDEAFGGQEAQWILQDLGIDSGTDRYFRLDITKVGLVEKRELDQEFFDQLYPNDKVTSEEELRNRLRTELEGQWNTESRNQLHHSLYHALLDNTQIEMPEAFLKRWLQTQGEGGMKTEEEAAAEFPHFKNQLKWSLITEKIASSAGIEVGQDDLRAFAKQQLLGYMGGQVMDTEAEWVTDYVNRMMKDRKYVEDAANRIQTDKIFQWLESQAKTTPEPITREAFVEMNQQHNHAHH</sequence>
<evidence type="ECO:0000259" key="11">
    <source>
        <dbReference type="Pfam" id="PF05698"/>
    </source>
</evidence>
<organism evidence="12 13">
    <name type="scientific">Flaviaesturariibacter aridisoli</name>
    <dbReference type="NCBI Taxonomy" id="2545761"/>
    <lineage>
        <taxon>Bacteria</taxon>
        <taxon>Pseudomonadati</taxon>
        <taxon>Bacteroidota</taxon>
        <taxon>Chitinophagia</taxon>
        <taxon>Chitinophagales</taxon>
        <taxon>Chitinophagaceae</taxon>
        <taxon>Flaviaestuariibacter</taxon>
    </lineage>
</organism>
<comment type="subcellular location">
    <subcellularLocation>
        <location evidence="2">Cytoplasm</location>
    </subcellularLocation>
</comment>
<evidence type="ECO:0000256" key="2">
    <source>
        <dbReference type="ARBA" id="ARBA00004496"/>
    </source>
</evidence>
<keyword evidence="8 12" id="KW-0413">Isomerase</keyword>
<dbReference type="Gene3D" id="1.10.3120.10">
    <property type="entry name" value="Trigger factor, C-terminal domain"/>
    <property type="match status" value="1"/>
</dbReference>
<dbReference type="Pfam" id="PF05698">
    <property type="entry name" value="Trigger_C"/>
    <property type="match status" value="1"/>
</dbReference>
<proteinExistence type="inferred from homology"/>
<dbReference type="InterPro" id="IPR036611">
    <property type="entry name" value="Trigger_fac_ribosome-bd_sf"/>
</dbReference>
<dbReference type="OrthoDB" id="9767721at2"/>
<evidence type="ECO:0000256" key="7">
    <source>
        <dbReference type="ARBA" id="ARBA00023186"/>
    </source>
</evidence>
<dbReference type="InterPro" id="IPR037041">
    <property type="entry name" value="Trigger_fac_C_sf"/>
</dbReference>